<dbReference type="InterPro" id="IPR036890">
    <property type="entry name" value="HATPase_C_sf"/>
</dbReference>
<dbReference type="InterPro" id="IPR036097">
    <property type="entry name" value="HisK_dim/P_sf"/>
</dbReference>
<keyword evidence="5 8" id="KW-0812">Transmembrane</keyword>
<keyword evidence="7 8" id="KW-1133">Transmembrane helix</keyword>
<evidence type="ECO:0000256" key="7">
    <source>
        <dbReference type="ARBA" id="ARBA00022989"/>
    </source>
</evidence>
<accession>A0ABR7KWK7</accession>
<comment type="caution">
    <text evidence="10">The sequence shown here is derived from an EMBL/GenBank/DDBJ whole genome shotgun (WGS) entry which is preliminary data.</text>
</comment>
<evidence type="ECO:0000256" key="2">
    <source>
        <dbReference type="ARBA" id="ARBA00012438"/>
    </source>
</evidence>
<keyword evidence="6 10" id="KW-0418">Kinase</keyword>
<dbReference type="RefSeq" id="WP_187072880.1">
    <property type="nucleotide sequence ID" value="NZ_JACRYL010000021.1"/>
</dbReference>
<dbReference type="SMART" id="SM00387">
    <property type="entry name" value="HATPase_c"/>
    <property type="match status" value="1"/>
</dbReference>
<dbReference type="PANTHER" id="PTHR45436">
    <property type="entry name" value="SENSOR HISTIDINE KINASE YKOH"/>
    <property type="match status" value="1"/>
</dbReference>
<sequence>MRTIRLLNLTSIGYLLIFGLLTAGFYSAFFFIVQKAVAESTDEALYNRKQRILTEITKNGDKLPNDAFHFTDFRLSKVPINCRAKDMLSDTAIYEKGEEDSYDFKKLTSIVQIGGKKYRLEIVVPQMEKEAIVSSITKTISLVLVLMVFTFVIATLFFSRALWRPFHRTLSKLDEFQVEGKEKLEIGASWIAEFDKLNRSITHLTLRARGTFENQKQFIENASHELQTPLSINQYKLEQLIDDPDLTHTQSGIVQSLIDSNQRMTRLNKILLLLAKIENGQFPENESVNIKALTADIIKRFEDIQTALGISVDISNTEENQLLGNKMLIDLLLSNLIKNAFVHNIAGGKIIIVIRKNCFSISNSSNGAEIPSDKLFERFYKSSNRTESWGLGLALALRVCRLNGWEIHYSYANRMHSFQVGFS</sequence>
<evidence type="ECO:0000256" key="3">
    <source>
        <dbReference type="ARBA" id="ARBA00022553"/>
    </source>
</evidence>
<evidence type="ECO:0000256" key="4">
    <source>
        <dbReference type="ARBA" id="ARBA00022679"/>
    </source>
</evidence>
<comment type="catalytic activity">
    <reaction evidence="1">
        <text>ATP + protein L-histidine = ADP + protein N-phospho-L-histidine.</text>
        <dbReference type="EC" id="2.7.13.3"/>
    </reaction>
</comment>
<reference evidence="10 11" key="1">
    <citation type="submission" date="2020-08" db="EMBL/GenBank/DDBJ databases">
        <authorList>
            <person name="Sun Q."/>
            <person name="Inoue M."/>
        </authorList>
    </citation>
    <scope>NUCLEOTIDE SEQUENCE [LARGE SCALE GENOMIC DNA]</scope>
    <source>
        <strain evidence="10 11">CCM 8938</strain>
    </source>
</reference>
<evidence type="ECO:0000313" key="10">
    <source>
        <dbReference type="EMBL" id="MBC6112457.1"/>
    </source>
</evidence>
<dbReference type="InterPro" id="IPR003594">
    <property type="entry name" value="HATPase_dom"/>
</dbReference>
<feature type="domain" description="Histidine kinase" evidence="9">
    <location>
        <begin position="221"/>
        <end position="423"/>
    </location>
</feature>
<evidence type="ECO:0000259" key="9">
    <source>
        <dbReference type="PROSITE" id="PS50109"/>
    </source>
</evidence>
<dbReference type="PANTHER" id="PTHR45436:SF5">
    <property type="entry name" value="SENSOR HISTIDINE KINASE TRCS"/>
    <property type="match status" value="1"/>
</dbReference>
<dbReference type="Gene3D" id="3.30.565.10">
    <property type="entry name" value="Histidine kinase-like ATPase, C-terminal domain"/>
    <property type="match status" value="1"/>
</dbReference>
<protein>
    <recommendedName>
        <fullName evidence="2">histidine kinase</fullName>
        <ecNumber evidence="2">2.7.13.3</ecNumber>
    </recommendedName>
</protein>
<dbReference type="Gene3D" id="1.10.287.130">
    <property type="match status" value="1"/>
</dbReference>
<dbReference type="SUPFAM" id="SSF47384">
    <property type="entry name" value="Homodimeric domain of signal transducing histidine kinase"/>
    <property type="match status" value="1"/>
</dbReference>
<dbReference type="EC" id="2.7.13.3" evidence="2"/>
<dbReference type="InterPro" id="IPR003661">
    <property type="entry name" value="HisK_dim/P_dom"/>
</dbReference>
<evidence type="ECO:0000256" key="8">
    <source>
        <dbReference type="SAM" id="Phobius"/>
    </source>
</evidence>
<evidence type="ECO:0000256" key="6">
    <source>
        <dbReference type="ARBA" id="ARBA00022777"/>
    </source>
</evidence>
<gene>
    <name evidence="10" type="ORF">H7U22_18695</name>
</gene>
<dbReference type="Pfam" id="PF02518">
    <property type="entry name" value="HATPase_c"/>
    <property type="match status" value="1"/>
</dbReference>
<keyword evidence="8" id="KW-0472">Membrane</keyword>
<dbReference type="SMART" id="SM00388">
    <property type="entry name" value="HisKA"/>
    <property type="match status" value="1"/>
</dbReference>
<dbReference type="Pfam" id="PF00512">
    <property type="entry name" value="HisKA"/>
    <property type="match status" value="1"/>
</dbReference>
<feature type="transmembrane region" description="Helical" evidence="8">
    <location>
        <begin position="12"/>
        <end position="33"/>
    </location>
</feature>
<evidence type="ECO:0000256" key="5">
    <source>
        <dbReference type="ARBA" id="ARBA00022692"/>
    </source>
</evidence>
<dbReference type="SUPFAM" id="SSF55874">
    <property type="entry name" value="ATPase domain of HSP90 chaperone/DNA topoisomerase II/histidine kinase"/>
    <property type="match status" value="1"/>
</dbReference>
<organism evidence="10 11">
    <name type="scientific">Pedobacter fastidiosus</name>
    <dbReference type="NCBI Taxonomy" id="2765361"/>
    <lineage>
        <taxon>Bacteria</taxon>
        <taxon>Pseudomonadati</taxon>
        <taxon>Bacteroidota</taxon>
        <taxon>Sphingobacteriia</taxon>
        <taxon>Sphingobacteriales</taxon>
        <taxon>Sphingobacteriaceae</taxon>
        <taxon>Pedobacter</taxon>
    </lineage>
</organism>
<keyword evidence="3" id="KW-0597">Phosphoprotein</keyword>
<keyword evidence="11" id="KW-1185">Reference proteome</keyword>
<proteinExistence type="predicted"/>
<dbReference type="InterPro" id="IPR050428">
    <property type="entry name" value="TCS_sensor_his_kinase"/>
</dbReference>
<dbReference type="InterPro" id="IPR005467">
    <property type="entry name" value="His_kinase_dom"/>
</dbReference>
<dbReference type="GO" id="GO:0016301">
    <property type="term" value="F:kinase activity"/>
    <property type="evidence" value="ECO:0007669"/>
    <property type="project" value="UniProtKB-KW"/>
</dbReference>
<dbReference type="PROSITE" id="PS50109">
    <property type="entry name" value="HIS_KIN"/>
    <property type="match status" value="1"/>
</dbReference>
<name>A0ABR7KWK7_9SPHI</name>
<keyword evidence="4" id="KW-0808">Transferase</keyword>
<dbReference type="Proteomes" id="UP000652755">
    <property type="component" value="Unassembled WGS sequence"/>
</dbReference>
<evidence type="ECO:0000313" key="11">
    <source>
        <dbReference type="Proteomes" id="UP000652755"/>
    </source>
</evidence>
<dbReference type="CDD" id="cd00082">
    <property type="entry name" value="HisKA"/>
    <property type="match status" value="1"/>
</dbReference>
<evidence type="ECO:0000256" key="1">
    <source>
        <dbReference type="ARBA" id="ARBA00000085"/>
    </source>
</evidence>
<dbReference type="EMBL" id="JACRYL010000021">
    <property type="protein sequence ID" value="MBC6112457.1"/>
    <property type="molecule type" value="Genomic_DNA"/>
</dbReference>
<feature type="transmembrane region" description="Helical" evidence="8">
    <location>
        <begin position="140"/>
        <end position="163"/>
    </location>
</feature>